<proteinExistence type="predicted"/>
<dbReference type="EMBL" id="KZ824535">
    <property type="protein sequence ID" value="RAK94484.1"/>
    <property type="molecule type" value="Genomic_DNA"/>
</dbReference>
<accession>A0ACD1IW19</accession>
<organism evidence="1 2">
    <name type="scientific">Aspergillus costaricaensis CBS 115574</name>
    <dbReference type="NCBI Taxonomy" id="1448317"/>
    <lineage>
        <taxon>Eukaryota</taxon>
        <taxon>Fungi</taxon>
        <taxon>Dikarya</taxon>
        <taxon>Ascomycota</taxon>
        <taxon>Pezizomycotina</taxon>
        <taxon>Eurotiomycetes</taxon>
        <taxon>Eurotiomycetidae</taxon>
        <taxon>Eurotiales</taxon>
        <taxon>Aspergillaceae</taxon>
        <taxon>Aspergillus</taxon>
        <taxon>Aspergillus subgen. Circumdati</taxon>
    </lineage>
</organism>
<reference evidence="1" key="1">
    <citation type="submission" date="2018-02" db="EMBL/GenBank/DDBJ databases">
        <title>The genomes of Aspergillus section Nigri reveals drivers in fungal speciation.</title>
        <authorList>
            <consortium name="DOE Joint Genome Institute"/>
            <person name="Vesth T.C."/>
            <person name="Nybo J."/>
            <person name="Theobald S."/>
            <person name="Brandl J."/>
            <person name="Frisvad J.C."/>
            <person name="Nielsen K.F."/>
            <person name="Lyhne E.K."/>
            <person name="Kogle M.E."/>
            <person name="Kuo A."/>
            <person name="Riley R."/>
            <person name="Clum A."/>
            <person name="Nolan M."/>
            <person name="Lipzen A."/>
            <person name="Salamov A."/>
            <person name="Henrissat B."/>
            <person name="Wiebenga A."/>
            <person name="De vries R.P."/>
            <person name="Grigoriev I.V."/>
            <person name="Mortensen U.H."/>
            <person name="Andersen M.R."/>
            <person name="Baker S.E."/>
        </authorList>
    </citation>
    <scope>NUCLEOTIDE SEQUENCE</scope>
    <source>
        <strain evidence="1">CBS 115574</strain>
    </source>
</reference>
<protein>
    <submittedName>
        <fullName evidence="1">Uncharacterized protein</fullName>
    </submittedName>
</protein>
<gene>
    <name evidence="1" type="ORF">BO79DRAFT_134522</name>
</gene>
<evidence type="ECO:0000313" key="2">
    <source>
        <dbReference type="Proteomes" id="UP000249748"/>
    </source>
</evidence>
<name>A0ACD1IW19_9EURO</name>
<sequence>VPPKAQPPASREAEWGRVGAQSETNRRRSALMPARTSESEGRKSRVLGRVSVLLAVVALPPYASCCWLPARDHHVKGVTAWHTAKEGASMAPSLVDVLPDTVTVPKFTTAYFGGSVVMIILSNRQNSPHINYCVYPLSYLRIMPTAIVGSDGR</sequence>
<dbReference type="Proteomes" id="UP000249748">
    <property type="component" value="Unassembled WGS sequence"/>
</dbReference>
<keyword evidence="2" id="KW-1185">Reference proteome</keyword>
<feature type="non-terminal residue" evidence="1">
    <location>
        <position position="1"/>
    </location>
</feature>
<evidence type="ECO:0000313" key="1">
    <source>
        <dbReference type="EMBL" id="RAK94484.1"/>
    </source>
</evidence>